<dbReference type="EMBL" id="FO082274">
    <property type="protein sequence ID" value="CCO16518.1"/>
    <property type="molecule type" value="Genomic_DNA"/>
</dbReference>
<name>K8F4R9_9CHLO</name>
<dbReference type="KEGG" id="bpg:Bathy05g03720"/>
<dbReference type="RefSeq" id="XP_007512960.1">
    <property type="nucleotide sequence ID" value="XM_007512898.1"/>
</dbReference>
<feature type="compositionally biased region" description="Basic and acidic residues" evidence="1">
    <location>
        <begin position="97"/>
        <end position="107"/>
    </location>
</feature>
<feature type="region of interest" description="Disordered" evidence="1">
    <location>
        <begin position="1"/>
        <end position="113"/>
    </location>
</feature>
<keyword evidence="3" id="KW-1185">Reference proteome</keyword>
<evidence type="ECO:0000313" key="2">
    <source>
        <dbReference type="EMBL" id="CCO16518.1"/>
    </source>
</evidence>
<evidence type="ECO:0000313" key="3">
    <source>
        <dbReference type="Proteomes" id="UP000198341"/>
    </source>
</evidence>
<accession>K8F4R9</accession>
<sequence>MISSSLSSSSSFSRSATTSSSSRYSTTTARSHGRTTSCSTSCSSSSSSSVFSSLSHYGGLLPPKRRRKNQISLATSANVEPSDAPGEGKKRFPLLAEESRHSRSEPRKYKHPQNEGCAVTYSFDTDAFGNFKVVEIREDGVVKPMDAPGEGKKRAPEAMQEREKDDGWDAKKGHGLMFGYVEERNPDNAC</sequence>
<feature type="compositionally biased region" description="Low complexity" evidence="1">
    <location>
        <begin position="1"/>
        <end position="55"/>
    </location>
</feature>
<feature type="compositionally biased region" description="Basic and acidic residues" evidence="1">
    <location>
        <begin position="149"/>
        <end position="172"/>
    </location>
</feature>
<dbReference type="GeneID" id="19015875"/>
<organism evidence="2 3">
    <name type="scientific">Bathycoccus prasinos</name>
    <dbReference type="NCBI Taxonomy" id="41875"/>
    <lineage>
        <taxon>Eukaryota</taxon>
        <taxon>Viridiplantae</taxon>
        <taxon>Chlorophyta</taxon>
        <taxon>Mamiellophyceae</taxon>
        <taxon>Mamiellales</taxon>
        <taxon>Bathycoccaceae</taxon>
        <taxon>Bathycoccus</taxon>
    </lineage>
</organism>
<dbReference type="Proteomes" id="UP000198341">
    <property type="component" value="Chromosome 5"/>
</dbReference>
<feature type="region of interest" description="Disordered" evidence="1">
    <location>
        <begin position="142"/>
        <end position="173"/>
    </location>
</feature>
<reference evidence="2 3" key="1">
    <citation type="submission" date="2011-10" db="EMBL/GenBank/DDBJ databases">
        <authorList>
            <person name="Genoscope - CEA"/>
        </authorList>
    </citation>
    <scope>NUCLEOTIDE SEQUENCE [LARGE SCALE GENOMIC DNA]</scope>
    <source>
        <strain evidence="2 3">RCC 1105</strain>
    </source>
</reference>
<gene>
    <name evidence="2" type="ORF">Bathy05g03720</name>
</gene>
<evidence type="ECO:0000256" key="1">
    <source>
        <dbReference type="SAM" id="MobiDB-lite"/>
    </source>
</evidence>
<proteinExistence type="predicted"/>
<protein>
    <submittedName>
        <fullName evidence="2">Uncharacterized protein</fullName>
    </submittedName>
</protein>
<dbReference type="AlphaFoldDB" id="K8F4R9"/>
<feature type="compositionally biased region" description="Polar residues" evidence="1">
    <location>
        <begin position="70"/>
        <end position="79"/>
    </location>
</feature>